<keyword evidence="2" id="KW-1185">Reference proteome</keyword>
<gene>
    <name evidence="1" type="ORF">NBG84_33150</name>
</gene>
<proteinExistence type="predicted"/>
<evidence type="ECO:0000313" key="1">
    <source>
        <dbReference type="EMBL" id="MCM2393074.1"/>
    </source>
</evidence>
<dbReference type="RefSeq" id="WP_250923388.1">
    <property type="nucleotide sequence ID" value="NZ_JAMQAW010000057.1"/>
</dbReference>
<evidence type="ECO:0000313" key="2">
    <source>
        <dbReference type="Proteomes" id="UP001431429"/>
    </source>
</evidence>
<organism evidence="1 2">
    <name type="scientific">Streptomyces albipurpureus</name>
    <dbReference type="NCBI Taxonomy" id="2897419"/>
    <lineage>
        <taxon>Bacteria</taxon>
        <taxon>Bacillati</taxon>
        <taxon>Actinomycetota</taxon>
        <taxon>Actinomycetes</taxon>
        <taxon>Kitasatosporales</taxon>
        <taxon>Streptomycetaceae</taxon>
        <taxon>Streptomyces</taxon>
    </lineage>
</organism>
<sequence length="66" mass="6848">MAFFGRKTVDDALETAALALHRAGEKVAGDRGAAVAARVSDAVLGRHFEFCSAACGWCNDPSKGGH</sequence>
<name>A0ABT0UX90_9ACTN</name>
<accession>A0ABT0UX90</accession>
<comment type="caution">
    <text evidence="1">The sequence shown here is derived from an EMBL/GenBank/DDBJ whole genome shotgun (WGS) entry which is preliminary data.</text>
</comment>
<reference evidence="1" key="1">
    <citation type="submission" date="2022-06" db="EMBL/GenBank/DDBJ databases">
        <title>Genome public.</title>
        <authorList>
            <person name="Sun Q."/>
        </authorList>
    </citation>
    <scope>NUCLEOTIDE SEQUENCE</scope>
    <source>
        <strain evidence="1">CWNU-1</strain>
    </source>
</reference>
<dbReference type="EMBL" id="JAMQAW010000057">
    <property type="protein sequence ID" value="MCM2393074.1"/>
    <property type="molecule type" value="Genomic_DNA"/>
</dbReference>
<dbReference type="Proteomes" id="UP001431429">
    <property type="component" value="Unassembled WGS sequence"/>
</dbReference>
<protein>
    <submittedName>
        <fullName evidence="1">Uncharacterized protein</fullName>
    </submittedName>
</protein>